<reference evidence="1 2" key="1">
    <citation type="submission" date="2007-03" db="EMBL/GenBank/DDBJ databases">
        <authorList>
            <person name="Stal L."/>
            <person name="Ferriera S."/>
            <person name="Johnson J."/>
            <person name="Kravitz S."/>
            <person name="Beeson K."/>
            <person name="Sutton G."/>
            <person name="Rogers Y.-H."/>
            <person name="Friedman R."/>
            <person name="Frazier M."/>
            <person name="Venter J.C."/>
        </authorList>
    </citation>
    <scope>NUCLEOTIDE SEQUENCE [LARGE SCALE GENOMIC DNA]</scope>
    <source>
        <strain evidence="1 2">CCY0110</strain>
    </source>
</reference>
<gene>
    <name evidence="1" type="ORF">CY0110_08301</name>
</gene>
<keyword evidence="2" id="KW-1185">Reference proteome</keyword>
<dbReference type="InterPro" id="IPR045589">
    <property type="entry name" value="DUF6464"/>
</dbReference>
<protein>
    <submittedName>
        <fullName evidence="1">Uncharacterized protein</fullName>
    </submittedName>
</protein>
<accession>A3ISE5</accession>
<dbReference type="eggNOG" id="ENOG502ZVSU">
    <property type="taxonomic scope" value="Bacteria"/>
</dbReference>
<evidence type="ECO:0000313" key="2">
    <source>
        <dbReference type="Proteomes" id="UP000003781"/>
    </source>
</evidence>
<dbReference type="OrthoDB" id="458077at2"/>
<comment type="caution">
    <text evidence="1">The sequence shown here is derived from an EMBL/GenBank/DDBJ whole genome shotgun (WGS) entry which is preliminary data.</text>
</comment>
<evidence type="ECO:0000313" key="1">
    <source>
        <dbReference type="EMBL" id="EAZ90661.1"/>
    </source>
</evidence>
<name>A3ISE5_9CHRO</name>
<proteinExistence type="predicted"/>
<dbReference type="Pfam" id="PF20065">
    <property type="entry name" value="DUF6464"/>
    <property type="match status" value="1"/>
</dbReference>
<sequence length="124" mass="14543">MNQNFILTEVILSYNHQCLGKLKLNWNPQKSNYLELEGTIYTILEYHHHYHYQVGGYQLKKISLYVQKVEDSQEKNLVDGRWVLGDINCHFNANSEIIICAVNPQGSCQNCQFFEPKKDNKIHN</sequence>
<dbReference type="RefSeq" id="WP_008276301.1">
    <property type="nucleotide sequence ID" value="NZ_AAXW01000022.1"/>
</dbReference>
<dbReference type="EMBL" id="AAXW01000022">
    <property type="protein sequence ID" value="EAZ90661.1"/>
    <property type="molecule type" value="Genomic_DNA"/>
</dbReference>
<dbReference type="AlphaFoldDB" id="A3ISE5"/>
<dbReference type="Proteomes" id="UP000003781">
    <property type="component" value="Unassembled WGS sequence"/>
</dbReference>
<organism evidence="1 2">
    <name type="scientific">Crocosphaera chwakensis CCY0110</name>
    <dbReference type="NCBI Taxonomy" id="391612"/>
    <lineage>
        <taxon>Bacteria</taxon>
        <taxon>Bacillati</taxon>
        <taxon>Cyanobacteriota</taxon>
        <taxon>Cyanophyceae</taxon>
        <taxon>Oscillatoriophycideae</taxon>
        <taxon>Chroococcales</taxon>
        <taxon>Aphanothecaceae</taxon>
        <taxon>Crocosphaera</taxon>
        <taxon>Crocosphaera chwakensis</taxon>
    </lineage>
</organism>